<keyword evidence="3" id="KW-1185">Reference proteome</keyword>
<feature type="transmembrane region" description="Helical" evidence="1">
    <location>
        <begin position="123"/>
        <end position="146"/>
    </location>
</feature>
<sequence length="624" mass="73943">MKKFKHRIKRLKYNIIRGKNHLDLKVRFPLFNWIMFIFRTLGIIFLIIYIGLVLQLTKLINVGVLQEILSYIPITNSETNIRLVIAQISITFLILTLFSLISNIKKEKILGTSIYSIAFSNSVISNILFLTPFIFVLLFINLYLMMTDPDSGSIVFLFLSSMLAITILILRVITYTNFPTLTRNKIIAQYYLENRKIIKKYAKESFDPTYELSNNLFELVNDTVERIWRDDIEYKRNLKVFEKITDLSLRNYGKEIQENHTETLNKPDIISLWSNCISELVKKRKIDEALEQYNQMLRIFIKNEVIISSFQIGNHFEEIMGLIAISKDEITSTQYEEIKRAMKLSMEYCYLLLNNDLSYTRLGKLRNDLLRTWGIYGRFFVDYYKILNKKTDLTSNKHFYSNIILEYFEDIRMMSVDLYHSHHFYIPRKVNPKLNKVEEYIRGQYDGELLLMGIPLSALLIELIKEEKKARLMYFLSDFNSKSIYLACLIVVGKLIDLLKSTNKDELEKVKFYLKLILAKLLEWNYNNLKYNTHIIKETLLRTGVFPYYDVWLSQNQFEDIMRAKSAIEMKRHKVDIPSMQVKDSSIRQLYMLMKNINVSTINKEVREQQLEIAKEKGILHRLR</sequence>
<dbReference type="Proteomes" id="UP001199631">
    <property type="component" value="Unassembled WGS sequence"/>
</dbReference>
<feature type="transmembrane region" description="Helical" evidence="1">
    <location>
        <begin position="81"/>
        <end position="102"/>
    </location>
</feature>
<evidence type="ECO:0000313" key="2">
    <source>
        <dbReference type="EMBL" id="MCG3420402.1"/>
    </source>
</evidence>
<accession>A0AAW5BAU7</accession>
<organism evidence="2 3">
    <name type="scientific">Oceanobacillus jordanicus</name>
    <dbReference type="NCBI Taxonomy" id="2867266"/>
    <lineage>
        <taxon>Bacteria</taxon>
        <taxon>Bacillati</taxon>
        <taxon>Bacillota</taxon>
        <taxon>Bacilli</taxon>
        <taxon>Bacillales</taxon>
        <taxon>Bacillaceae</taxon>
        <taxon>Oceanobacillus</taxon>
    </lineage>
</organism>
<evidence type="ECO:0000256" key="1">
    <source>
        <dbReference type="SAM" id="Phobius"/>
    </source>
</evidence>
<proteinExistence type="predicted"/>
<feature type="transmembrane region" description="Helical" evidence="1">
    <location>
        <begin position="30"/>
        <end position="52"/>
    </location>
</feature>
<dbReference type="AlphaFoldDB" id="A0AAW5BAU7"/>
<feature type="transmembrane region" description="Helical" evidence="1">
    <location>
        <begin position="152"/>
        <end position="173"/>
    </location>
</feature>
<keyword evidence="1" id="KW-0812">Transmembrane</keyword>
<gene>
    <name evidence="2" type="ORF">K3T81_14750</name>
</gene>
<comment type="caution">
    <text evidence="2">The sequence shown here is derived from an EMBL/GenBank/DDBJ whole genome shotgun (WGS) entry which is preliminary data.</text>
</comment>
<keyword evidence="1" id="KW-1133">Transmembrane helix</keyword>
<protein>
    <recommendedName>
        <fullName evidence="4">DUF2254 domain-containing protein</fullName>
    </recommendedName>
</protein>
<dbReference type="EMBL" id="JAIFZM010000013">
    <property type="protein sequence ID" value="MCG3420402.1"/>
    <property type="molecule type" value="Genomic_DNA"/>
</dbReference>
<name>A0AAW5BAU7_9BACI</name>
<evidence type="ECO:0000313" key="3">
    <source>
        <dbReference type="Proteomes" id="UP001199631"/>
    </source>
</evidence>
<evidence type="ECO:0008006" key="4">
    <source>
        <dbReference type="Google" id="ProtNLM"/>
    </source>
</evidence>
<dbReference type="RefSeq" id="WP_238020785.1">
    <property type="nucleotide sequence ID" value="NZ_JAIFZM010000013.1"/>
</dbReference>
<reference evidence="2 3" key="1">
    <citation type="journal article" date="2022" name="Evol. Bioinform. Online">
        <title>Draft Genome Sequence of Oceanobacillus jordanicus Strain GSFE11, a Halotolerant Plant Growth-Promoting Bacterial Endophyte Isolated From the Jordan Valley.</title>
        <authorList>
            <person name="Alhindi T."/>
            <person name="Albdaiwi R."/>
        </authorList>
    </citation>
    <scope>NUCLEOTIDE SEQUENCE [LARGE SCALE GENOMIC DNA]</scope>
    <source>
        <strain evidence="2 3">GSFE11</strain>
    </source>
</reference>
<keyword evidence="1" id="KW-0472">Membrane</keyword>